<keyword evidence="2" id="KW-0732">Signal</keyword>
<dbReference type="AlphaFoldDB" id="A0A2M4C683"/>
<accession>A0A2M4C683</accession>
<evidence type="ECO:0000256" key="1">
    <source>
        <dbReference type="SAM" id="MobiDB-lite"/>
    </source>
</evidence>
<dbReference type="EMBL" id="GGFJ01011682">
    <property type="protein sequence ID" value="MBW60823.1"/>
    <property type="molecule type" value="Transcribed_RNA"/>
</dbReference>
<sequence length="156" mass="16654">MVVLVLLLLVPNEMESPPLFSCSAARSHVMLPATGFWAGRWASINHVQRKGTEREACAWTLLYTQLHRSSQPFFANFSSETIATKQNIPSGAFAVVDSTCRHSASSSSAIKGGKCNFPNSITSNSSSSSSSSSESVSDDSPDGRQSEPAKGVAFHL</sequence>
<organism evidence="3">
    <name type="scientific">Anopheles marajoara</name>
    <dbReference type="NCBI Taxonomy" id="58244"/>
    <lineage>
        <taxon>Eukaryota</taxon>
        <taxon>Metazoa</taxon>
        <taxon>Ecdysozoa</taxon>
        <taxon>Arthropoda</taxon>
        <taxon>Hexapoda</taxon>
        <taxon>Insecta</taxon>
        <taxon>Pterygota</taxon>
        <taxon>Neoptera</taxon>
        <taxon>Endopterygota</taxon>
        <taxon>Diptera</taxon>
        <taxon>Nematocera</taxon>
        <taxon>Culicoidea</taxon>
        <taxon>Culicidae</taxon>
        <taxon>Anophelinae</taxon>
        <taxon>Anopheles</taxon>
    </lineage>
</organism>
<reference evidence="3" key="1">
    <citation type="submission" date="2018-01" db="EMBL/GenBank/DDBJ databases">
        <title>An insight into the sialome of Amazonian anophelines.</title>
        <authorList>
            <person name="Ribeiro J.M."/>
            <person name="Scarpassa V."/>
            <person name="Calvo E."/>
        </authorList>
    </citation>
    <scope>NUCLEOTIDE SEQUENCE</scope>
    <source>
        <tissue evidence="3">Salivary glands</tissue>
    </source>
</reference>
<feature type="chain" id="PRO_5014759853" evidence="2">
    <location>
        <begin position="17"/>
        <end position="156"/>
    </location>
</feature>
<name>A0A2M4C683_9DIPT</name>
<evidence type="ECO:0000313" key="3">
    <source>
        <dbReference type="EMBL" id="MBW60823.1"/>
    </source>
</evidence>
<feature type="compositionally biased region" description="Low complexity" evidence="1">
    <location>
        <begin position="120"/>
        <end position="135"/>
    </location>
</feature>
<proteinExistence type="predicted"/>
<evidence type="ECO:0000256" key="2">
    <source>
        <dbReference type="SAM" id="SignalP"/>
    </source>
</evidence>
<protein>
    <submittedName>
        <fullName evidence="3">Putative secreted protein</fullName>
    </submittedName>
</protein>
<feature type="region of interest" description="Disordered" evidence="1">
    <location>
        <begin position="116"/>
        <end position="156"/>
    </location>
</feature>
<feature type="signal peptide" evidence="2">
    <location>
        <begin position="1"/>
        <end position="16"/>
    </location>
</feature>